<dbReference type="EMBL" id="JAWRVI010000050">
    <property type="protein sequence ID" value="KAK4084820.1"/>
    <property type="molecule type" value="Genomic_DNA"/>
</dbReference>
<evidence type="ECO:0000256" key="1">
    <source>
        <dbReference type="SAM" id="MobiDB-lite"/>
    </source>
</evidence>
<dbReference type="AlphaFoldDB" id="A0A2U3ECK4"/>
<keyword evidence="6" id="KW-1185">Reference proteome</keyword>
<feature type="region of interest" description="Disordered" evidence="1">
    <location>
        <begin position="93"/>
        <end position="117"/>
    </location>
</feature>
<gene>
    <name evidence="4" type="ORF">PCL_10887</name>
    <name evidence="3" type="ORF">Purlil1_10226</name>
</gene>
<reference evidence="4" key="1">
    <citation type="submission" date="2015-05" db="EMBL/GenBank/DDBJ databases">
        <authorList>
            <person name="Wang D.B."/>
            <person name="Wang M."/>
        </authorList>
    </citation>
    <scope>NUCLEOTIDE SEQUENCE</scope>
    <source>
        <strain evidence="4">36-1</strain>
    </source>
</reference>
<evidence type="ECO:0000313" key="4">
    <source>
        <dbReference type="EMBL" id="PWI72264.1"/>
    </source>
</evidence>
<reference evidence="3 6" key="4">
    <citation type="journal article" date="2024" name="Microbiol. Resour. Announc.">
        <title>Genome annotations for the ascomycete fungi Trichoderma harzianum, Trichoderma aggressivum, and Purpureocillium lilacinum.</title>
        <authorList>
            <person name="Beijen E.P.W."/>
            <person name="Ohm R.A."/>
        </authorList>
    </citation>
    <scope>NUCLEOTIDE SEQUENCE [LARGE SCALE GENOMIC DNA]</scope>
    <source>
        <strain evidence="3 6">CBS 150709</strain>
    </source>
</reference>
<evidence type="ECO:0000313" key="3">
    <source>
        <dbReference type="EMBL" id="KAK4084820.1"/>
    </source>
</evidence>
<proteinExistence type="predicted"/>
<comment type="caution">
    <text evidence="4">The sequence shown here is derived from an EMBL/GenBank/DDBJ whole genome shotgun (WGS) entry which is preliminary data.</text>
</comment>
<organism evidence="4 5">
    <name type="scientific">Purpureocillium lilacinum</name>
    <name type="common">Paecilomyces lilacinus</name>
    <dbReference type="NCBI Taxonomy" id="33203"/>
    <lineage>
        <taxon>Eukaryota</taxon>
        <taxon>Fungi</taxon>
        <taxon>Dikarya</taxon>
        <taxon>Ascomycota</taxon>
        <taxon>Pezizomycotina</taxon>
        <taxon>Sordariomycetes</taxon>
        <taxon>Hypocreomycetidae</taxon>
        <taxon>Hypocreales</taxon>
        <taxon>Ophiocordycipitaceae</taxon>
        <taxon>Purpureocillium</taxon>
    </lineage>
</organism>
<reference evidence="4 5" key="2">
    <citation type="journal article" date="2016" name="Front. Microbiol.">
        <title>Genome and transcriptome sequences reveal the specific parasitism of the nematophagous Purpureocillium lilacinum 36-1.</title>
        <authorList>
            <person name="Xie J."/>
            <person name="Li S."/>
            <person name="Mo C."/>
            <person name="Xiao X."/>
            <person name="Peng D."/>
            <person name="Wang G."/>
            <person name="Xiao Y."/>
        </authorList>
    </citation>
    <scope>NUCLEOTIDE SEQUENCE [LARGE SCALE GENOMIC DNA]</scope>
    <source>
        <strain evidence="4 5">36-1</strain>
    </source>
</reference>
<sequence>MRLNAVSALVTFSSFGLALAYVEIKCGTQLGFTTGKENPLVTGRCCIEAQIVGKPDAWYPDTATCDIENADRLKFYLCCWGKGLTEVRIKMNRRKKPAGSAPGQSADTTSDCKEKIE</sequence>
<dbReference type="Proteomes" id="UP000245956">
    <property type="component" value="Unassembled WGS sequence"/>
</dbReference>
<evidence type="ECO:0000256" key="2">
    <source>
        <dbReference type="SAM" id="SignalP"/>
    </source>
</evidence>
<evidence type="ECO:0000313" key="6">
    <source>
        <dbReference type="Proteomes" id="UP001287286"/>
    </source>
</evidence>
<dbReference type="EMBL" id="LCWV01000006">
    <property type="protein sequence ID" value="PWI72264.1"/>
    <property type="molecule type" value="Genomic_DNA"/>
</dbReference>
<evidence type="ECO:0000313" key="5">
    <source>
        <dbReference type="Proteomes" id="UP000245956"/>
    </source>
</evidence>
<feature type="signal peptide" evidence="2">
    <location>
        <begin position="1"/>
        <end position="20"/>
    </location>
</feature>
<dbReference type="Proteomes" id="UP001287286">
    <property type="component" value="Unassembled WGS sequence"/>
</dbReference>
<name>A0A2U3ECK4_PURLI</name>
<accession>A0A2U3ECK4</accession>
<feature type="chain" id="PRO_5015415534" evidence="2">
    <location>
        <begin position="21"/>
        <end position="117"/>
    </location>
</feature>
<keyword evidence="2" id="KW-0732">Signal</keyword>
<protein>
    <submittedName>
        <fullName evidence="4">Uncharacterized protein</fullName>
    </submittedName>
</protein>
<reference evidence="3" key="3">
    <citation type="submission" date="2023-11" db="EMBL/GenBank/DDBJ databases">
        <authorList>
            <person name="Beijen E."/>
            <person name="Ohm R.A."/>
        </authorList>
    </citation>
    <scope>NUCLEOTIDE SEQUENCE</scope>
    <source>
        <strain evidence="3">CBS 150709</strain>
    </source>
</reference>